<dbReference type="Gene3D" id="3.20.20.20">
    <property type="entry name" value="Dihydropteroate synthase-like"/>
    <property type="match status" value="1"/>
</dbReference>
<dbReference type="NCBIfam" id="NF005719">
    <property type="entry name" value="PRK07535.1"/>
    <property type="match status" value="1"/>
</dbReference>
<dbReference type="PANTHER" id="PTHR45833">
    <property type="entry name" value="METHIONINE SYNTHASE"/>
    <property type="match status" value="1"/>
</dbReference>
<evidence type="ECO:0000256" key="1">
    <source>
        <dbReference type="ARBA" id="ARBA00010398"/>
    </source>
</evidence>
<evidence type="ECO:0000256" key="3">
    <source>
        <dbReference type="ARBA" id="ARBA00022628"/>
    </source>
</evidence>
<evidence type="ECO:0000259" key="7">
    <source>
        <dbReference type="PROSITE" id="PS50972"/>
    </source>
</evidence>
<dbReference type="InterPro" id="IPR050554">
    <property type="entry name" value="Met_Synthase/Corrinoid"/>
</dbReference>
<keyword evidence="4 8" id="KW-0808">Transferase</keyword>
<dbReference type="PANTHER" id="PTHR45833:SF1">
    <property type="entry name" value="METHIONINE SYNTHASE"/>
    <property type="match status" value="1"/>
</dbReference>
<feature type="domain" description="Pterin-binding" evidence="7">
    <location>
        <begin position="24"/>
        <end position="271"/>
    </location>
</feature>
<dbReference type="SUPFAM" id="SSF51717">
    <property type="entry name" value="Dihydropteroate synthetase-like"/>
    <property type="match status" value="1"/>
</dbReference>
<dbReference type="GO" id="GO:0032259">
    <property type="term" value="P:methylation"/>
    <property type="evidence" value="ECO:0007669"/>
    <property type="project" value="UniProtKB-KW"/>
</dbReference>
<keyword evidence="2 8" id="KW-0489">Methyltransferase</keyword>
<proteinExistence type="inferred from homology"/>
<keyword evidence="3" id="KW-0846">Cobalamin</keyword>
<evidence type="ECO:0000256" key="5">
    <source>
        <dbReference type="ARBA" id="ARBA00022723"/>
    </source>
</evidence>
<dbReference type="PROSITE" id="PS50972">
    <property type="entry name" value="PTERIN_BINDING"/>
    <property type="match status" value="1"/>
</dbReference>
<dbReference type="GO" id="GO:0008705">
    <property type="term" value="F:methionine synthase activity"/>
    <property type="evidence" value="ECO:0007669"/>
    <property type="project" value="TreeGrafter"/>
</dbReference>
<comment type="similarity">
    <text evidence="1">Belongs to the vitamin-B12 dependent methionine synthase family.</text>
</comment>
<evidence type="ECO:0000256" key="4">
    <source>
        <dbReference type="ARBA" id="ARBA00022679"/>
    </source>
</evidence>
<dbReference type="GO" id="GO:0005829">
    <property type="term" value="C:cytosol"/>
    <property type="evidence" value="ECO:0007669"/>
    <property type="project" value="TreeGrafter"/>
</dbReference>
<protein>
    <submittedName>
        <fullName evidence="8">5-methyltetrahydrofolate--homocysteine methyltransferase</fullName>
    </submittedName>
</protein>
<evidence type="ECO:0000313" key="9">
    <source>
        <dbReference type="Proteomes" id="UP000574717"/>
    </source>
</evidence>
<reference evidence="8 9" key="1">
    <citation type="journal article" date="2020" name="Front. Microbiol.">
        <title>Single-cell genomics of novel Actinobacteria with the Wood-Ljungdahl pathway discovered in a serpentinizing system.</title>
        <authorList>
            <person name="Merino N."/>
            <person name="Kawai M."/>
            <person name="Boyd E.S."/>
            <person name="Colman D.R."/>
            <person name="McGlynn S.E."/>
            <person name="Nealson K.H."/>
            <person name="Kurokawa K."/>
            <person name="Hongoh Y."/>
        </authorList>
    </citation>
    <scope>NUCLEOTIDE SEQUENCE [LARGE SCALE GENOMIC DNA]</scope>
    <source>
        <strain evidence="8 9">S03</strain>
    </source>
</reference>
<keyword evidence="5" id="KW-0479">Metal-binding</keyword>
<evidence type="ECO:0000256" key="2">
    <source>
        <dbReference type="ARBA" id="ARBA00022603"/>
    </source>
</evidence>
<organism evidence="8 9">
    <name type="scientific">Candidatus Hakubella thermalkaliphila</name>
    <dbReference type="NCBI Taxonomy" id="2754717"/>
    <lineage>
        <taxon>Bacteria</taxon>
        <taxon>Bacillati</taxon>
        <taxon>Actinomycetota</taxon>
        <taxon>Actinomycetota incertae sedis</taxon>
        <taxon>Candidatus Hakubellales</taxon>
        <taxon>Candidatus Hakubellaceae</taxon>
        <taxon>Candidatus Hakubella</taxon>
    </lineage>
</organism>
<dbReference type="InterPro" id="IPR011005">
    <property type="entry name" value="Dihydropteroate_synth-like_sf"/>
</dbReference>
<gene>
    <name evidence="8" type="ORF">HKBW3S03_01746</name>
</gene>
<dbReference type="InterPro" id="IPR000489">
    <property type="entry name" value="Pterin-binding_dom"/>
</dbReference>
<evidence type="ECO:0000313" key="8">
    <source>
        <dbReference type="EMBL" id="GFP20244.1"/>
    </source>
</evidence>
<dbReference type="Pfam" id="PF00809">
    <property type="entry name" value="Pterin_bind"/>
    <property type="match status" value="1"/>
</dbReference>
<accession>A0A6V8NLI4</accession>
<comment type="caution">
    <text evidence="8">The sequence shown here is derived from an EMBL/GenBank/DDBJ whole genome shotgun (WGS) entry which is preliminary data.</text>
</comment>
<keyword evidence="6" id="KW-0170">Cobalt</keyword>
<name>A0A6V8NLI4_9ACTN</name>
<sequence>QVDSSVIQTVASSQIAGGKMVPKLEIFGERINSTRPSVAEALEERDRVFLQKEALDQVSAGANVIDVHTGTFWHKEPEYVVWAIEAIQEVVDVPIAVDSLNPGVLATGLQACRKKEEAIANSITLDKERVEEVLPLVREYSCKVVALTIDQEGRIPETAKGRLEIAQKLVAEVDRYGIPRHRLYLDALGMPIGVDTGQGLVVLESLKLMKAAFPDVKTIISTTAVSYGLPNRRLIHRSFLPMLLAFGLDAVVLDPLDKELMATVIACEALLDRDEFCQKYVRAHREGKLA</sequence>
<dbReference type="GO" id="GO:0031419">
    <property type="term" value="F:cobalamin binding"/>
    <property type="evidence" value="ECO:0007669"/>
    <property type="project" value="UniProtKB-KW"/>
</dbReference>
<dbReference type="EMBL" id="BLRU01000318">
    <property type="protein sequence ID" value="GFP20244.1"/>
    <property type="molecule type" value="Genomic_DNA"/>
</dbReference>
<dbReference type="GO" id="GO:0046653">
    <property type="term" value="P:tetrahydrofolate metabolic process"/>
    <property type="evidence" value="ECO:0007669"/>
    <property type="project" value="TreeGrafter"/>
</dbReference>
<evidence type="ECO:0000256" key="6">
    <source>
        <dbReference type="ARBA" id="ARBA00023285"/>
    </source>
</evidence>
<dbReference type="AlphaFoldDB" id="A0A6V8NLI4"/>
<dbReference type="GO" id="GO:0050667">
    <property type="term" value="P:homocysteine metabolic process"/>
    <property type="evidence" value="ECO:0007669"/>
    <property type="project" value="TreeGrafter"/>
</dbReference>
<feature type="non-terminal residue" evidence="8">
    <location>
        <position position="1"/>
    </location>
</feature>
<dbReference type="Proteomes" id="UP000574717">
    <property type="component" value="Unassembled WGS sequence"/>
</dbReference>
<dbReference type="GO" id="GO:0046872">
    <property type="term" value="F:metal ion binding"/>
    <property type="evidence" value="ECO:0007669"/>
    <property type="project" value="UniProtKB-KW"/>
</dbReference>